<dbReference type="PANTHER" id="PTHR42693:SF53">
    <property type="entry name" value="ENDO-4-O-SULFATASE"/>
    <property type="match status" value="1"/>
</dbReference>
<gene>
    <name evidence="4" type="ORF">ACFSJ0_28285</name>
</gene>
<accession>A0ABW4GE33</accession>
<evidence type="ECO:0000313" key="4">
    <source>
        <dbReference type="EMBL" id="MFD1540987.1"/>
    </source>
</evidence>
<dbReference type="InterPro" id="IPR017850">
    <property type="entry name" value="Alkaline_phosphatase_core_sf"/>
</dbReference>
<dbReference type="EMBL" id="JBHUCM010000020">
    <property type="protein sequence ID" value="MFD1540987.1"/>
    <property type="molecule type" value="Genomic_DNA"/>
</dbReference>
<dbReference type="Proteomes" id="UP001597097">
    <property type="component" value="Unassembled WGS sequence"/>
</dbReference>
<evidence type="ECO:0000256" key="1">
    <source>
        <dbReference type="ARBA" id="ARBA00008779"/>
    </source>
</evidence>
<organism evidence="4 5">
    <name type="scientific">Nonomuraea guangzhouensis</name>
    <dbReference type="NCBI Taxonomy" id="1291555"/>
    <lineage>
        <taxon>Bacteria</taxon>
        <taxon>Bacillati</taxon>
        <taxon>Actinomycetota</taxon>
        <taxon>Actinomycetes</taxon>
        <taxon>Streptosporangiales</taxon>
        <taxon>Streptosporangiaceae</taxon>
        <taxon>Nonomuraea</taxon>
    </lineage>
</organism>
<sequence length="480" mass="53930">MNRPNIVLIMTDQQRAGWTAASGFPLDTMPFLDGLMSTGAQFERAYTTSPACVPARVSLLTARYPSAHRVRQNSAAEHVLRGADLVDVLRDAGYALHLAGKTHFYRQPADFDTFAAPYWHNRGPAGTPEQASFEQWLSALDHSVSHEPTPFPLECQFPYRIVDGAISAIDRTPADRPFFTWLSFPEPHNPYQVPEPYFSLFSPDEVPERLVGPEGAERKGGTYTWLRELIEEKRPGYDAEWRRYRANYCGMLRLIDDQLRRFFTHLGERDTLVFFVADHGDYAGDYGLQRKGAGMSESLMRIPFAVAGPGVRPMINGTDFVSLADLFPTICDALGVEIPVGVQGRSLWPMLTGAPYPAGEFASGYGERGFGGLSYDVDERPPLHFPYEGRTFDELNTVTQSGTTVMLRRGQWKLLLDERGTGELYDLDADPAELDNRYDDPGLAEIRAALTTDLARWMIRVRDDLPEAAYTLKRAPHNWH</sequence>
<reference evidence="5" key="1">
    <citation type="journal article" date="2019" name="Int. J. Syst. Evol. Microbiol.">
        <title>The Global Catalogue of Microorganisms (GCM) 10K type strain sequencing project: providing services to taxonomists for standard genome sequencing and annotation.</title>
        <authorList>
            <consortium name="The Broad Institute Genomics Platform"/>
            <consortium name="The Broad Institute Genome Sequencing Center for Infectious Disease"/>
            <person name="Wu L."/>
            <person name="Ma J."/>
        </authorList>
    </citation>
    <scope>NUCLEOTIDE SEQUENCE [LARGE SCALE GENOMIC DNA]</scope>
    <source>
        <strain evidence="5">CGMCC 1.15399</strain>
    </source>
</reference>
<name>A0ABW4GE33_9ACTN</name>
<dbReference type="SUPFAM" id="SSF53649">
    <property type="entry name" value="Alkaline phosphatase-like"/>
    <property type="match status" value="1"/>
</dbReference>
<evidence type="ECO:0000256" key="2">
    <source>
        <dbReference type="ARBA" id="ARBA00022801"/>
    </source>
</evidence>
<dbReference type="PANTHER" id="PTHR42693">
    <property type="entry name" value="ARYLSULFATASE FAMILY MEMBER"/>
    <property type="match status" value="1"/>
</dbReference>
<dbReference type="RefSeq" id="WP_308127168.1">
    <property type="nucleotide sequence ID" value="NZ_JAHKRM010000014.1"/>
</dbReference>
<dbReference type="Gene3D" id="3.40.720.10">
    <property type="entry name" value="Alkaline Phosphatase, subunit A"/>
    <property type="match status" value="1"/>
</dbReference>
<comment type="caution">
    <text evidence="4">The sequence shown here is derived from an EMBL/GenBank/DDBJ whole genome shotgun (WGS) entry which is preliminary data.</text>
</comment>
<protein>
    <submittedName>
        <fullName evidence="4">Sulfatase-like hydrolase/transferase</fullName>
    </submittedName>
</protein>
<comment type="similarity">
    <text evidence="1">Belongs to the sulfatase family.</text>
</comment>
<dbReference type="Pfam" id="PF00884">
    <property type="entry name" value="Sulfatase"/>
    <property type="match status" value="1"/>
</dbReference>
<evidence type="ECO:0000313" key="5">
    <source>
        <dbReference type="Proteomes" id="UP001597097"/>
    </source>
</evidence>
<keyword evidence="2" id="KW-0378">Hydrolase</keyword>
<dbReference type="InterPro" id="IPR000917">
    <property type="entry name" value="Sulfatase_N"/>
</dbReference>
<evidence type="ECO:0000259" key="3">
    <source>
        <dbReference type="Pfam" id="PF00884"/>
    </source>
</evidence>
<proteinExistence type="inferred from homology"/>
<keyword evidence="5" id="KW-1185">Reference proteome</keyword>
<dbReference type="InterPro" id="IPR050738">
    <property type="entry name" value="Sulfatase"/>
</dbReference>
<feature type="domain" description="Sulfatase N-terminal" evidence="3">
    <location>
        <begin position="4"/>
        <end position="336"/>
    </location>
</feature>